<evidence type="ECO:0000313" key="3">
    <source>
        <dbReference type="Proteomes" id="UP001372834"/>
    </source>
</evidence>
<dbReference type="EMBL" id="JAWJWE010000036">
    <property type="protein sequence ID" value="KAK6629236.1"/>
    <property type="molecule type" value="Genomic_DNA"/>
</dbReference>
<feature type="compositionally biased region" description="Polar residues" evidence="1">
    <location>
        <begin position="238"/>
        <end position="249"/>
    </location>
</feature>
<feature type="region of interest" description="Disordered" evidence="1">
    <location>
        <begin position="238"/>
        <end position="257"/>
    </location>
</feature>
<sequence length="392" mass="44019">MCLRRDKVSTIANIRQKSEMDDILGFQQISVDRPSSRGSSSFTYNKFLASCNEEARLRSPLSASCRSSFHRSYSSASDVDSVMLQSQVTTLEWQLRQAEASRQMYRAVMEQVVSFLQKTHKNLDLLQNRIDDNDVDDVTRIPRSRSVHAVDSSTPHKFSSQRSETNLSFQKAKSFGQIGDPDCPKHGSMYREMSWRRPRKQRGSDDLTPSKLSEEAFRLLRTVKSLLNTREPDLTSRLNTASTTCSSPANIADVSSASSTVSATLESENGDRFQTRETYLVPRGKDTSSQQEKHEESETKGSPHQLSIGSSADDESGFSSLSSFHDVVSNSTYHHHKHKLENTYPEVGLPKVNETGCKVHRRWSSTPVDGHLPKLRPASLCTNGEPIEVLWV</sequence>
<reference evidence="2 3" key="1">
    <citation type="submission" date="2023-10" db="EMBL/GenBank/DDBJ databases">
        <title>Genomes of two closely related lineages of the louse Polyplax serrata with different host specificities.</title>
        <authorList>
            <person name="Martinu J."/>
            <person name="Tarabai H."/>
            <person name="Stefka J."/>
            <person name="Hypsa V."/>
        </authorList>
    </citation>
    <scope>NUCLEOTIDE SEQUENCE [LARGE SCALE GENOMIC DNA]</scope>
    <source>
        <strain evidence="2">HR10_N</strain>
    </source>
</reference>
<proteinExistence type="predicted"/>
<organism evidence="2 3">
    <name type="scientific">Polyplax serrata</name>
    <name type="common">Common mouse louse</name>
    <dbReference type="NCBI Taxonomy" id="468196"/>
    <lineage>
        <taxon>Eukaryota</taxon>
        <taxon>Metazoa</taxon>
        <taxon>Ecdysozoa</taxon>
        <taxon>Arthropoda</taxon>
        <taxon>Hexapoda</taxon>
        <taxon>Insecta</taxon>
        <taxon>Pterygota</taxon>
        <taxon>Neoptera</taxon>
        <taxon>Paraneoptera</taxon>
        <taxon>Psocodea</taxon>
        <taxon>Troctomorpha</taxon>
        <taxon>Phthiraptera</taxon>
        <taxon>Anoplura</taxon>
        <taxon>Polyplacidae</taxon>
        <taxon>Polyplax</taxon>
    </lineage>
</organism>
<feature type="region of interest" description="Disordered" evidence="1">
    <location>
        <begin position="262"/>
        <end position="320"/>
    </location>
</feature>
<evidence type="ECO:0000256" key="1">
    <source>
        <dbReference type="SAM" id="MobiDB-lite"/>
    </source>
</evidence>
<protein>
    <submittedName>
        <fullName evidence="2">Uncharacterized protein</fullName>
    </submittedName>
</protein>
<comment type="caution">
    <text evidence="2">The sequence shown here is derived from an EMBL/GenBank/DDBJ whole genome shotgun (WGS) entry which is preliminary data.</text>
</comment>
<name>A0AAN8P123_POLSC</name>
<evidence type="ECO:0000313" key="2">
    <source>
        <dbReference type="EMBL" id="KAK6629236.1"/>
    </source>
</evidence>
<gene>
    <name evidence="2" type="ORF">RUM43_003053</name>
</gene>
<dbReference type="AlphaFoldDB" id="A0AAN8P123"/>
<feature type="region of interest" description="Disordered" evidence="1">
    <location>
        <begin position="191"/>
        <end position="210"/>
    </location>
</feature>
<feature type="region of interest" description="Disordered" evidence="1">
    <location>
        <begin position="146"/>
        <end position="165"/>
    </location>
</feature>
<accession>A0AAN8P123</accession>
<dbReference type="Proteomes" id="UP001372834">
    <property type="component" value="Unassembled WGS sequence"/>
</dbReference>
<feature type="compositionally biased region" description="Polar residues" evidence="1">
    <location>
        <begin position="151"/>
        <end position="165"/>
    </location>
</feature>
<feature type="compositionally biased region" description="Basic and acidic residues" evidence="1">
    <location>
        <begin position="283"/>
        <end position="301"/>
    </location>
</feature>